<keyword evidence="1" id="KW-0285">Flavoprotein</keyword>
<evidence type="ECO:0000313" key="6">
    <source>
        <dbReference type="EMBL" id="TWF79510.1"/>
    </source>
</evidence>
<dbReference type="SUPFAM" id="SSF51679">
    <property type="entry name" value="Bacterial luciferase-like"/>
    <property type="match status" value="1"/>
</dbReference>
<keyword evidence="7" id="KW-1185">Reference proteome</keyword>
<keyword evidence="2" id="KW-0288">FMN</keyword>
<comment type="caution">
    <text evidence="6">The sequence shown here is derived from an EMBL/GenBank/DDBJ whole genome shotgun (WGS) entry which is preliminary data.</text>
</comment>
<dbReference type="GO" id="GO:0004497">
    <property type="term" value="F:monooxygenase activity"/>
    <property type="evidence" value="ECO:0007669"/>
    <property type="project" value="UniProtKB-KW"/>
</dbReference>
<evidence type="ECO:0000259" key="5">
    <source>
        <dbReference type="Pfam" id="PF00296"/>
    </source>
</evidence>
<gene>
    <name evidence="6" type="ORF">FHX44_115443</name>
</gene>
<dbReference type="InterPro" id="IPR036661">
    <property type="entry name" value="Luciferase-like_sf"/>
</dbReference>
<evidence type="ECO:0000256" key="3">
    <source>
        <dbReference type="ARBA" id="ARBA00023002"/>
    </source>
</evidence>
<accession>A0A561SXB6</accession>
<keyword evidence="3" id="KW-0560">Oxidoreductase</keyword>
<dbReference type="OrthoDB" id="9814695at2"/>
<evidence type="ECO:0000256" key="4">
    <source>
        <dbReference type="ARBA" id="ARBA00023033"/>
    </source>
</evidence>
<dbReference type="PANTHER" id="PTHR42847:SF4">
    <property type="entry name" value="ALKANESULFONATE MONOOXYGENASE-RELATED"/>
    <property type="match status" value="1"/>
</dbReference>
<feature type="domain" description="Luciferase-like" evidence="5">
    <location>
        <begin position="29"/>
        <end position="332"/>
    </location>
</feature>
<dbReference type="Proteomes" id="UP000321261">
    <property type="component" value="Unassembled WGS sequence"/>
</dbReference>
<dbReference type="RefSeq" id="WP_147258356.1">
    <property type="nucleotide sequence ID" value="NZ_VIWU01000001.1"/>
</dbReference>
<dbReference type="EMBL" id="VIWU01000001">
    <property type="protein sequence ID" value="TWF79510.1"/>
    <property type="molecule type" value="Genomic_DNA"/>
</dbReference>
<dbReference type="PANTHER" id="PTHR42847">
    <property type="entry name" value="ALKANESULFONATE MONOOXYGENASE"/>
    <property type="match status" value="1"/>
</dbReference>
<dbReference type="AlphaFoldDB" id="A0A561SXB6"/>
<organism evidence="6 7">
    <name type="scientific">Pseudonocardia hierapolitana</name>
    <dbReference type="NCBI Taxonomy" id="1128676"/>
    <lineage>
        <taxon>Bacteria</taxon>
        <taxon>Bacillati</taxon>
        <taxon>Actinomycetota</taxon>
        <taxon>Actinomycetes</taxon>
        <taxon>Pseudonocardiales</taxon>
        <taxon>Pseudonocardiaceae</taxon>
        <taxon>Pseudonocardia</taxon>
    </lineage>
</organism>
<dbReference type="GO" id="GO:0016705">
    <property type="term" value="F:oxidoreductase activity, acting on paired donors, with incorporation or reduction of molecular oxygen"/>
    <property type="evidence" value="ECO:0007669"/>
    <property type="project" value="InterPro"/>
</dbReference>
<evidence type="ECO:0000256" key="2">
    <source>
        <dbReference type="ARBA" id="ARBA00022643"/>
    </source>
</evidence>
<sequence length="366" mass="40296">MPRTITDGKAFKLGLFSANCSSGLAVTRIPERWSGSWEDNLRLARLADEVGIDFLLPIARWIGYGGETNFHEGVLDPVASAAALLAHTRRITVFSTIHTAFNHPVVAAKQLATVDQIGEGRAGINIVAGWNEPEYRAFGVELPSDHDDRYALAQEWWEVIRAIWSEPGSFDHEGRFFTLRGVEGMPKPFDGALPVLNAGSSAQGRGFAARNADFAFTIVAGPDDGAEVVRGIRERAEREYGRSVGVFTLGHVVCRPTRREAEEYLHHYAVENADWAAVDNLMRLQGLHAQSFTPEMLATFRARFAAGHGSCPLIGTPDEVADEIERFHRAGFGGMTLSFVDYVGELEYFAQEVLPRLEAKGIRLPT</sequence>
<protein>
    <submittedName>
        <fullName evidence="6">Alkanesulfonate monooxygenase SsuD/methylene tetrahydromethanopterin reductase-like flavin-dependent oxidoreductase (Luciferase family)</fullName>
    </submittedName>
</protein>
<dbReference type="Pfam" id="PF00296">
    <property type="entry name" value="Bac_luciferase"/>
    <property type="match status" value="1"/>
</dbReference>
<dbReference type="InterPro" id="IPR050172">
    <property type="entry name" value="SsuD_RutA_monooxygenase"/>
</dbReference>
<evidence type="ECO:0000313" key="7">
    <source>
        <dbReference type="Proteomes" id="UP000321261"/>
    </source>
</evidence>
<reference evidence="6 7" key="1">
    <citation type="submission" date="2019-06" db="EMBL/GenBank/DDBJ databases">
        <title>Sequencing the genomes of 1000 actinobacteria strains.</title>
        <authorList>
            <person name="Klenk H.-P."/>
        </authorList>
    </citation>
    <scope>NUCLEOTIDE SEQUENCE [LARGE SCALE GENOMIC DNA]</scope>
    <source>
        <strain evidence="6 7">DSM 45671</strain>
    </source>
</reference>
<dbReference type="InterPro" id="IPR011251">
    <property type="entry name" value="Luciferase-like_dom"/>
</dbReference>
<keyword evidence="4 6" id="KW-0503">Monooxygenase</keyword>
<proteinExistence type="predicted"/>
<dbReference type="Gene3D" id="3.20.20.30">
    <property type="entry name" value="Luciferase-like domain"/>
    <property type="match status" value="1"/>
</dbReference>
<evidence type="ECO:0000256" key="1">
    <source>
        <dbReference type="ARBA" id="ARBA00022630"/>
    </source>
</evidence>
<name>A0A561SXB6_9PSEU</name>
<dbReference type="CDD" id="cd01094">
    <property type="entry name" value="Alkanesulfonate_monoxygenase"/>
    <property type="match status" value="1"/>
</dbReference>